<dbReference type="EC" id="5.6.2.4" evidence="8"/>
<dbReference type="PROSITE" id="PS51217">
    <property type="entry name" value="UVRD_HELICASE_CTER"/>
    <property type="match status" value="1"/>
</dbReference>
<organism evidence="14 15">
    <name type="scientific">Candidatus Spyradosoma merdigallinarum</name>
    <dbReference type="NCBI Taxonomy" id="2840950"/>
    <lineage>
        <taxon>Bacteria</taxon>
        <taxon>Pseudomonadati</taxon>
        <taxon>Verrucomicrobiota</taxon>
        <taxon>Opitutia</taxon>
        <taxon>Opitutia incertae sedis</taxon>
        <taxon>Candidatus Spyradosoma</taxon>
    </lineage>
</organism>
<reference evidence="14" key="1">
    <citation type="submission" date="2020-10" db="EMBL/GenBank/DDBJ databases">
        <authorList>
            <person name="Gilroy R."/>
        </authorList>
    </citation>
    <scope>NUCLEOTIDE SEQUENCE</scope>
    <source>
        <strain evidence="14">10669</strain>
    </source>
</reference>
<dbReference type="Proteomes" id="UP000886812">
    <property type="component" value="Unassembled WGS sequence"/>
</dbReference>
<keyword evidence="6" id="KW-0413">Isomerase</keyword>
<name>A0A9D1NKS4_9BACT</name>
<dbReference type="GO" id="GO:0016787">
    <property type="term" value="F:hydrolase activity"/>
    <property type="evidence" value="ECO:0007669"/>
    <property type="project" value="UniProtKB-UniRule"/>
</dbReference>
<dbReference type="AlphaFoldDB" id="A0A9D1NKS4"/>
<sequence>MEKPPAFPPIDYAAELNEDQLAAVTSRSRNALVLAGAGSGKTRTLTYRVAWLLEQGIPPWRILLLTFTNKAADEMLERIEDLTGVPRSQFWGGTFHSVGQRILRSNAAAAGIRPDFTILDADDADSLFGNVCKQIAPAFIKSKNAPTPRVIFDAVSFARNTRLPLVDIVRERFAWAPGAEENIPKIVEEYTAAKREQNACDYDDLLELFLRLLRDDAPARERYRSRFRHILIDEFQDTNTLQSEIIRLLAGDSTHVMAVGDDAQCIYTWRGANYKNIVDFPETFPETQVHKIEINYRSTPEILDFSNSILNARTEEAGFSKHLRATRESGPKPLLLPQIDAFAQARAVVAKIRTLVEDDGYALSDIIVLYRAHFQAKELQLELTNLSVPFVITSGVQFFQQAHVRDFVAQLRFVQNNSDVVAFTRILSLIDKIGPRTAERTLIEARKTAAAENMPLLSALLAAPVLKKIPQPARDDYQDLILTLQNMAEALGGTEISAGEDIRKKNLDEKPAPENPHGELFEFFAGAPAGTQKGAPEE</sequence>
<dbReference type="Gene3D" id="1.10.486.10">
    <property type="entry name" value="PCRA, domain 4"/>
    <property type="match status" value="1"/>
</dbReference>
<comment type="catalytic activity">
    <reaction evidence="7">
        <text>Couples ATP hydrolysis with the unwinding of duplex DNA by translocating in the 3'-5' direction.</text>
        <dbReference type="EC" id="5.6.2.4"/>
    </reaction>
</comment>
<dbReference type="InterPro" id="IPR027417">
    <property type="entry name" value="P-loop_NTPase"/>
</dbReference>
<dbReference type="Gene3D" id="3.40.50.300">
    <property type="entry name" value="P-loop containing nucleotide triphosphate hydrolases"/>
    <property type="match status" value="2"/>
</dbReference>
<dbReference type="GO" id="GO:0005829">
    <property type="term" value="C:cytosol"/>
    <property type="evidence" value="ECO:0007669"/>
    <property type="project" value="TreeGrafter"/>
</dbReference>
<gene>
    <name evidence="14" type="ORF">IAC75_03900</name>
</gene>
<dbReference type="PROSITE" id="PS51198">
    <property type="entry name" value="UVRD_HELICASE_ATP_BIND"/>
    <property type="match status" value="1"/>
</dbReference>
<dbReference type="InterPro" id="IPR014016">
    <property type="entry name" value="UvrD-like_ATP-bd"/>
</dbReference>
<dbReference type="GO" id="GO:0000725">
    <property type="term" value="P:recombinational repair"/>
    <property type="evidence" value="ECO:0007669"/>
    <property type="project" value="TreeGrafter"/>
</dbReference>
<evidence type="ECO:0000313" key="14">
    <source>
        <dbReference type="EMBL" id="HIV04278.1"/>
    </source>
</evidence>
<dbReference type="GO" id="GO:0003677">
    <property type="term" value="F:DNA binding"/>
    <property type="evidence" value="ECO:0007669"/>
    <property type="project" value="InterPro"/>
</dbReference>
<evidence type="ECO:0000256" key="7">
    <source>
        <dbReference type="ARBA" id="ARBA00034617"/>
    </source>
</evidence>
<evidence type="ECO:0000259" key="13">
    <source>
        <dbReference type="PROSITE" id="PS51217"/>
    </source>
</evidence>
<reference evidence="14" key="2">
    <citation type="journal article" date="2021" name="PeerJ">
        <title>Extensive microbial diversity within the chicken gut microbiome revealed by metagenomics and culture.</title>
        <authorList>
            <person name="Gilroy R."/>
            <person name="Ravi A."/>
            <person name="Getino M."/>
            <person name="Pursley I."/>
            <person name="Horton D.L."/>
            <person name="Alikhan N.F."/>
            <person name="Baker D."/>
            <person name="Gharbi K."/>
            <person name="Hall N."/>
            <person name="Watson M."/>
            <person name="Adriaenssens E.M."/>
            <person name="Foster-Nyarko E."/>
            <person name="Jarju S."/>
            <person name="Secka A."/>
            <person name="Antonio M."/>
            <person name="Oren A."/>
            <person name="Chaudhuri R.R."/>
            <person name="La Ragione R."/>
            <person name="Hildebrand F."/>
            <person name="Pallen M.J."/>
        </authorList>
    </citation>
    <scope>NUCLEOTIDE SEQUENCE</scope>
    <source>
        <strain evidence="14">10669</strain>
    </source>
</reference>
<comment type="caution">
    <text evidence="14">The sequence shown here is derived from an EMBL/GenBank/DDBJ whole genome shotgun (WGS) entry which is preliminary data.</text>
</comment>
<dbReference type="Pfam" id="PF13361">
    <property type="entry name" value="UvrD_C"/>
    <property type="match status" value="1"/>
</dbReference>
<evidence type="ECO:0000256" key="4">
    <source>
        <dbReference type="ARBA" id="ARBA00022806"/>
    </source>
</evidence>
<keyword evidence="5 10" id="KW-0067">ATP-binding</keyword>
<dbReference type="PANTHER" id="PTHR11070:SF3">
    <property type="entry name" value="DNA 3'-5' HELICASE"/>
    <property type="match status" value="1"/>
</dbReference>
<feature type="compositionally biased region" description="Basic and acidic residues" evidence="11">
    <location>
        <begin position="506"/>
        <end position="520"/>
    </location>
</feature>
<evidence type="ECO:0000256" key="5">
    <source>
        <dbReference type="ARBA" id="ARBA00022840"/>
    </source>
</evidence>
<proteinExistence type="inferred from homology"/>
<dbReference type="InterPro" id="IPR000212">
    <property type="entry name" value="DNA_helicase_UvrD/REP"/>
</dbReference>
<dbReference type="CDD" id="cd17932">
    <property type="entry name" value="DEXQc_UvrD"/>
    <property type="match status" value="1"/>
</dbReference>
<evidence type="ECO:0000256" key="6">
    <source>
        <dbReference type="ARBA" id="ARBA00023235"/>
    </source>
</evidence>
<dbReference type="Pfam" id="PF00580">
    <property type="entry name" value="UvrD-helicase"/>
    <property type="match status" value="1"/>
</dbReference>
<keyword evidence="3 10" id="KW-0378">Hydrolase</keyword>
<dbReference type="InterPro" id="IPR013986">
    <property type="entry name" value="DExx_box_DNA_helicase_dom_sf"/>
</dbReference>
<dbReference type="EMBL" id="DVOG01000099">
    <property type="protein sequence ID" value="HIV04278.1"/>
    <property type="molecule type" value="Genomic_DNA"/>
</dbReference>
<evidence type="ECO:0000256" key="1">
    <source>
        <dbReference type="ARBA" id="ARBA00009922"/>
    </source>
</evidence>
<feature type="non-terminal residue" evidence="14">
    <location>
        <position position="538"/>
    </location>
</feature>
<evidence type="ECO:0000256" key="8">
    <source>
        <dbReference type="ARBA" id="ARBA00034808"/>
    </source>
</evidence>
<dbReference type="GO" id="GO:0005524">
    <property type="term" value="F:ATP binding"/>
    <property type="evidence" value="ECO:0007669"/>
    <property type="project" value="UniProtKB-UniRule"/>
</dbReference>
<evidence type="ECO:0000256" key="9">
    <source>
        <dbReference type="ARBA" id="ARBA00048988"/>
    </source>
</evidence>
<evidence type="ECO:0000256" key="10">
    <source>
        <dbReference type="PROSITE-ProRule" id="PRU00560"/>
    </source>
</evidence>
<comment type="catalytic activity">
    <reaction evidence="9">
        <text>ATP + H2O = ADP + phosphate + H(+)</text>
        <dbReference type="Rhea" id="RHEA:13065"/>
        <dbReference type="ChEBI" id="CHEBI:15377"/>
        <dbReference type="ChEBI" id="CHEBI:15378"/>
        <dbReference type="ChEBI" id="CHEBI:30616"/>
        <dbReference type="ChEBI" id="CHEBI:43474"/>
        <dbReference type="ChEBI" id="CHEBI:456216"/>
        <dbReference type="EC" id="5.6.2.4"/>
    </reaction>
</comment>
<evidence type="ECO:0000256" key="11">
    <source>
        <dbReference type="SAM" id="MobiDB-lite"/>
    </source>
</evidence>
<dbReference type="InterPro" id="IPR014017">
    <property type="entry name" value="DNA_helicase_UvrD-like_C"/>
</dbReference>
<comment type="similarity">
    <text evidence="1">Belongs to the helicase family. UvrD subfamily.</text>
</comment>
<keyword evidence="2 10" id="KW-0547">Nucleotide-binding</keyword>
<feature type="binding site" evidence="10">
    <location>
        <begin position="35"/>
        <end position="42"/>
    </location>
    <ligand>
        <name>ATP</name>
        <dbReference type="ChEBI" id="CHEBI:30616"/>
    </ligand>
</feature>
<keyword evidence="4 10" id="KW-0347">Helicase</keyword>
<dbReference type="SUPFAM" id="SSF52540">
    <property type="entry name" value="P-loop containing nucleoside triphosphate hydrolases"/>
    <property type="match status" value="1"/>
</dbReference>
<dbReference type="GO" id="GO:0043138">
    <property type="term" value="F:3'-5' DNA helicase activity"/>
    <property type="evidence" value="ECO:0007669"/>
    <property type="project" value="UniProtKB-EC"/>
</dbReference>
<accession>A0A9D1NKS4</accession>
<feature type="domain" description="UvrD-like helicase C-terminal" evidence="13">
    <location>
        <begin position="300"/>
        <end position="538"/>
    </location>
</feature>
<evidence type="ECO:0000256" key="3">
    <source>
        <dbReference type="ARBA" id="ARBA00022801"/>
    </source>
</evidence>
<dbReference type="PANTHER" id="PTHR11070">
    <property type="entry name" value="UVRD / RECB / PCRA DNA HELICASE FAMILY MEMBER"/>
    <property type="match status" value="1"/>
</dbReference>
<feature type="region of interest" description="Disordered" evidence="11">
    <location>
        <begin position="506"/>
        <end position="538"/>
    </location>
</feature>
<dbReference type="Gene3D" id="1.10.10.160">
    <property type="match status" value="1"/>
</dbReference>
<evidence type="ECO:0000256" key="2">
    <source>
        <dbReference type="ARBA" id="ARBA00022741"/>
    </source>
</evidence>
<evidence type="ECO:0000313" key="15">
    <source>
        <dbReference type="Proteomes" id="UP000886812"/>
    </source>
</evidence>
<protein>
    <recommendedName>
        <fullName evidence="8">DNA 3'-5' helicase</fullName>
        <ecNumber evidence="8">5.6.2.4</ecNumber>
    </recommendedName>
</protein>
<evidence type="ECO:0000259" key="12">
    <source>
        <dbReference type="PROSITE" id="PS51198"/>
    </source>
</evidence>
<feature type="domain" description="UvrD-like helicase ATP-binding" evidence="12">
    <location>
        <begin position="14"/>
        <end position="299"/>
    </location>
</feature>